<evidence type="ECO:0000313" key="9">
    <source>
        <dbReference type="Proteomes" id="UP001156881"/>
    </source>
</evidence>
<evidence type="ECO:0000256" key="2">
    <source>
        <dbReference type="ARBA" id="ARBA00023015"/>
    </source>
</evidence>
<feature type="domain" description="HTH lysR-type" evidence="5">
    <location>
        <begin position="3"/>
        <end position="60"/>
    </location>
</feature>
<protein>
    <submittedName>
        <fullName evidence="7">DNA-binding transcriptional LysR family regulator</fullName>
    </submittedName>
    <submittedName>
        <fullName evidence="6">LysR family transcriptional regulator</fullName>
    </submittedName>
</protein>
<dbReference type="InterPro" id="IPR036388">
    <property type="entry name" value="WH-like_DNA-bd_sf"/>
</dbReference>
<dbReference type="PANTHER" id="PTHR30537:SF3">
    <property type="entry name" value="TRANSCRIPTIONAL REGULATORY PROTEIN"/>
    <property type="match status" value="1"/>
</dbReference>
<gene>
    <name evidence="6" type="ORF">GCM10007884_33510</name>
    <name evidence="7" type="ORF">GGR33_004334</name>
</gene>
<dbReference type="InterPro" id="IPR000847">
    <property type="entry name" value="LysR_HTH_N"/>
</dbReference>
<reference evidence="6" key="4">
    <citation type="submission" date="2023-01" db="EMBL/GenBank/DDBJ databases">
        <title>Draft genome sequence of Methylobacterium brachythecii strain NBRC 107710.</title>
        <authorList>
            <person name="Sun Q."/>
            <person name="Mori K."/>
        </authorList>
    </citation>
    <scope>NUCLEOTIDE SEQUENCE</scope>
    <source>
        <strain evidence="6">NBRC 107710</strain>
    </source>
</reference>
<dbReference type="GO" id="GO:0006351">
    <property type="term" value="P:DNA-templated transcription"/>
    <property type="evidence" value="ECO:0007669"/>
    <property type="project" value="TreeGrafter"/>
</dbReference>
<dbReference type="EMBL" id="BSPG01000021">
    <property type="protein sequence ID" value="GLS45361.1"/>
    <property type="molecule type" value="Genomic_DNA"/>
</dbReference>
<accession>A0A7W6AJZ0</accession>
<dbReference type="InterPro" id="IPR005119">
    <property type="entry name" value="LysR_subst-bd"/>
</dbReference>
<evidence type="ECO:0000256" key="4">
    <source>
        <dbReference type="ARBA" id="ARBA00023163"/>
    </source>
</evidence>
<dbReference type="EMBL" id="JACIDN010000009">
    <property type="protein sequence ID" value="MBB3904808.1"/>
    <property type="molecule type" value="Genomic_DNA"/>
</dbReference>
<organism evidence="7 8">
    <name type="scientific">Methylobacterium brachythecii</name>
    <dbReference type="NCBI Taxonomy" id="1176177"/>
    <lineage>
        <taxon>Bacteria</taxon>
        <taxon>Pseudomonadati</taxon>
        <taxon>Pseudomonadota</taxon>
        <taxon>Alphaproteobacteria</taxon>
        <taxon>Hyphomicrobiales</taxon>
        <taxon>Methylobacteriaceae</taxon>
        <taxon>Methylobacterium</taxon>
    </lineage>
</organism>
<evidence type="ECO:0000256" key="1">
    <source>
        <dbReference type="ARBA" id="ARBA00009437"/>
    </source>
</evidence>
<dbReference type="PANTHER" id="PTHR30537">
    <property type="entry name" value="HTH-TYPE TRANSCRIPTIONAL REGULATOR"/>
    <property type="match status" value="1"/>
</dbReference>
<keyword evidence="3 7" id="KW-0238">DNA-binding</keyword>
<dbReference type="Proteomes" id="UP000517759">
    <property type="component" value="Unassembled WGS sequence"/>
</dbReference>
<keyword evidence="9" id="KW-1185">Reference proteome</keyword>
<dbReference type="GO" id="GO:0003700">
    <property type="term" value="F:DNA-binding transcription factor activity"/>
    <property type="evidence" value="ECO:0007669"/>
    <property type="project" value="InterPro"/>
</dbReference>
<dbReference type="InterPro" id="IPR058163">
    <property type="entry name" value="LysR-type_TF_proteobact-type"/>
</dbReference>
<comment type="caution">
    <text evidence="7">The sequence shown here is derived from an EMBL/GenBank/DDBJ whole genome shotgun (WGS) entry which is preliminary data.</text>
</comment>
<sequence length="299" mass="33416">MPLNWDHLQIFLAVARHGQMLEAGRRLGLNHATVARRLGSLEEEIGTTLFHRRPNGSALTEAGERLMPVAERIEAEVIAATSQMHLGDVEPAGTVRIGAPDALGNLFLSRELGQLAIRYPDLVVELVPLPRTFSLSRREAELAIALDRPTHGRMTLAKLTDYSLGLYAARSYLDREGMPETPSDLSRHAGVTGVDNYTYASALDYAAFLEDRTRRVFRCASAIGQLEAVRGGAGIGILHDFAVADCQELVRVLPDTQFRRTYWLMSHPDSHDARRVAVCREFIIRRFRDERHRFLPGHS</sequence>
<dbReference type="Gene3D" id="1.10.10.10">
    <property type="entry name" value="Winged helix-like DNA-binding domain superfamily/Winged helix DNA-binding domain"/>
    <property type="match status" value="1"/>
</dbReference>
<comment type="similarity">
    <text evidence="1">Belongs to the LysR transcriptional regulatory family.</text>
</comment>
<proteinExistence type="inferred from homology"/>
<dbReference type="GO" id="GO:0043565">
    <property type="term" value="F:sequence-specific DNA binding"/>
    <property type="evidence" value="ECO:0007669"/>
    <property type="project" value="TreeGrafter"/>
</dbReference>
<dbReference type="AlphaFoldDB" id="A0A7W6AJZ0"/>
<reference evidence="6" key="1">
    <citation type="journal article" date="2014" name="Int. J. Syst. Evol. Microbiol.">
        <title>Complete genome of a new Firmicutes species belonging to the dominant human colonic microbiota ('Ruminococcus bicirculans') reveals two chromosomes and a selective capacity to utilize plant glucans.</title>
        <authorList>
            <consortium name="NISC Comparative Sequencing Program"/>
            <person name="Wegmann U."/>
            <person name="Louis P."/>
            <person name="Goesmann A."/>
            <person name="Henrissat B."/>
            <person name="Duncan S.H."/>
            <person name="Flint H.J."/>
        </authorList>
    </citation>
    <scope>NUCLEOTIDE SEQUENCE</scope>
    <source>
        <strain evidence="6">NBRC 107710</strain>
    </source>
</reference>
<dbReference type="SUPFAM" id="SSF53850">
    <property type="entry name" value="Periplasmic binding protein-like II"/>
    <property type="match status" value="1"/>
</dbReference>
<dbReference type="SUPFAM" id="SSF46785">
    <property type="entry name" value="Winged helix' DNA-binding domain"/>
    <property type="match status" value="1"/>
</dbReference>
<evidence type="ECO:0000259" key="5">
    <source>
        <dbReference type="PROSITE" id="PS50931"/>
    </source>
</evidence>
<evidence type="ECO:0000313" key="6">
    <source>
        <dbReference type="EMBL" id="GLS45361.1"/>
    </source>
</evidence>
<reference evidence="7 8" key="3">
    <citation type="submission" date="2020-08" db="EMBL/GenBank/DDBJ databases">
        <title>Genomic Encyclopedia of Type Strains, Phase IV (KMG-IV): sequencing the most valuable type-strain genomes for metagenomic binning, comparative biology and taxonomic classification.</title>
        <authorList>
            <person name="Goeker M."/>
        </authorList>
    </citation>
    <scope>NUCLEOTIDE SEQUENCE [LARGE SCALE GENOMIC DNA]</scope>
    <source>
        <strain evidence="7 8">DSM 24105</strain>
    </source>
</reference>
<keyword evidence="4" id="KW-0804">Transcription</keyword>
<dbReference type="InterPro" id="IPR036390">
    <property type="entry name" value="WH_DNA-bd_sf"/>
</dbReference>
<evidence type="ECO:0000313" key="8">
    <source>
        <dbReference type="Proteomes" id="UP000517759"/>
    </source>
</evidence>
<evidence type="ECO:0000313" key="7">
    <source>
        <dbReference type="EMBL" id="MBB3904808.1"/>
    </source>
</evidence>
<reference evidence="9" key="2">
    <citation type="journal article" date="2019" name="Int. J. Syst. Evol. Microbiol.">
        <title>The Global Catalogue of Microorganisms (GCM) 10K type strain sequencing project: providing services to taxonomists for standard genome sequencing and annotation.</title>
        <authorList>
            <consortium name="The Broad Institute Genomics Platform"/>
            <consortium name="The Broad Institute Genome Sequencing Center for Infectious Disease"/>
            <person name="Wu L."/>
            <person name="Ma J."/>
        </authorList>
    </citation>
    <scope>NUCLEOTIDE SEQUENCE [LARGE SCALE GENOMIC DNA]</scope>
    <source>
        <strain evidence="9">NBRC 107710</strain>
    </source>
</reference>
<dbReference type="Pfam" id="PF03466">
    <property type="entry name" value="LysR_substrate"/>
    <property type="match status" value="1"/>
</dbReference>
<keyword evidence="2" id="KW-0805">Transcription regulation</keyword>
<dbReference type="Gene3D" id="3.40.190.290">
    <property type="match status" value="1"/>
</dbReference>
<dbReference type="Proteomes" id="UP001156881">
    <property type="component" value="Unassembled WGS sequence"/>
</dbReference>
<evidence type="ECO:0000256" key="3">
    <source>
        <dbReference type="ARBA" id="ARBA00023125"/>
    </source>
</evidence>
<dbReference type="Pfam" id="PF00126">
    <property type="entry name" value="HTH_1"/>
    <property type="match status" value="1"/>
</dbReference>
<name>A0A7W6AJZ0_9HYPH</name>
<dbReference type="PROSITE" id="PS50931">
    <property type="entry name" value="HTH_LYSR"/>
    <property type="match status" value="1"/>
</dbReference>